<accession>A0A8S3DMF8</accession>
<feature type="compositionally biased region" description="Low complexity" evidence="1">
    <location>
        <begin position="25"/>
        <end position="35"/>
    </location>
</feature>
<feature type="compositionally biased region" description="Polar residues" evidence="1">
    <location>
        <begin position="41"/>
        <end position="57"/>
    </location>
</feature>
<comment type="caution">
    <text evidence="2">The sequence shown here is derived from an EMBL/GenBank/DDBJ whole genome shotgun (WGS) entry which is preliminary data.</text>
</comment>
<sequence length="57" mass="6617">MFIYLLAYSNIRQQYPPPPPPPPQQQQHQQQSRPKPYTPIGGQQQAVSNNENLFQNL</sequence>
<proteinExistence type="predicted"/>
<evidence type="ECO:0000313" key="2">
    <source>
        <dbReference type="EMBL" id="CAF5026934.1"/>
    </source>
</evidence>
<evidence type="ECO:0000256" key="1">
    <source>
        <dbReference type="SAM" id="MobiDB-lite"/>
    </source>
</evidence>
<name>A0A8S3DMF8_9BILA</name>
<feature type="compositionally biased region" description="Pro residues" evidence="1">
    <location>
        <begin position="15"/>
        <end position="24"/>
    </location>
</feature>
<gene>
    <name evidence="2" type="ORF">GIL414_LOCUS58679</name>
</gene>
<organism evidence="2 3">
    <name type="scientific">Rotaria magnacalcarata</name>
    <dbReference type="NCBI Taxonomy" id="392030"/>
    <lineage>
        <taxon>Eukaryota</taxon>
        <taxon>Metazoa</taxon>
        <taxon>Spiralia</taxon>
        <taxon>Gnathifera</taxon>
        <taxon>Rotifera</taxon>
        <taxon>Eurotatoria</taxon>
        <taxon>Bdelloidea</taxon>
        <taxon>Philodinida</taxon>
        <taxon>Philodinidae</taxon>
        <taxon>Rotaria</taxon>
    </lineage>
</organism>
<feature type="non-terminal residue" evidence="2">
    <location>
        <position position="1"/>
    </location>
</feature>
<dbReference type="EMBL" id="CAJOBJ010218139">
    <property type="protein sequence ID" value="CAF5026934.1"/>
    <property type="molecule type" value="Genomic_DNA"/>
</dbReference>
<feature type="non-terminal residue" evidence="2">
    <location>
        <position position="57"/>
    </location>
</feature>
<protein>
    <submittedName>
        <fullName evidence="2">Uncharacterized protein</fullName>
    </submittedName>
</protein>
<evidence type="ECO:0000313" key="3">
    <source>
        <dbReference type="Proteomes" id="UP000681720"/>
    </source>
</evidence>
<reference evidence="2" key="1">
    <citation type="submission" date="2021-02" db="EMBL/GenBank/DDBJ databases">
        <authorList>
            <person name="Nowell W R."/>
        </authorList>
    </citation>
    <scope>NUCLEOTIDE SEQUENCE</scope>
</reference>
<dbReference type="AlphaFoldDB" id="A0A8S3DMF8"/>
<feature type="region of interest" description="Disordered" evidence="1">
    <location>
        <begin position="12"/>
        <end position="57"/>
    </location>
</feature>
<dbReference type="Proteomes" id="UP000681720">
    <property type="component" value="Unassembled WGS sequence"/>
</dbReference>